<organism evidence="3 4">
    <name type="scientific">Rhizoclosmatium globosum</name>
    <dbReference type="NCBI Taxonomy" id="329046"/>
    <lineage>
        <taxon>Eukaryota</taxon>
        <taxon>Fungi</taxon>
        <taxon>Fungi incertae sedis</taxon>
        <taxon>Chytridiomycota</taxon>
        <taxon>Chytridiomycota incertae sedis</taxon>
        <taxon>Chytridiomycetes</taxon>
        <taxon>Chytridiales</taxon>
        <taxon>Chytriomycetaceae</taxon>
        <taxon>Rhizoclosmatium</taxon>
    </lineage>
</organism>
<dbReference type="Pfam" id="PF00172">
    <property type="entry name" value="Zn_clus"/>
    <property type="match status" value="1"/>
</dbReference>
<dbReference type="Gene3D" id="4.10.240.10">
    <property type="entry name" value="Zn(2)-C6 fungal-type DNA-binding domain"/>
    <property type="match status" value="1"/>
</dbReference>
<dbReference type="OrthoDB" id="39175at2759"/>
<dbReference type="SUPFAM" id="SSF57701">
    <property type="entry name" value="Zn2/Cys6 DNA-binding domain"/>
    <property type="match status" value="1"/>
</dbReference>
<accession>A0A1Y2CZK8</accession>
<evidence type="ECO:0000256" key="1">
    <source>
        <dbReference type="SAM" id="MobiDB-lite"/>
    </source>
</evidence>
<comment type="caution">
    <text evidence="3">The sequence shown here is derived from an EMBL/GenBank/DDBJ whole genome shotgun (WGS) entry which is preliminary data.</text>
</comment>
<evidence type="ECO:0000313" key="3">
    <source>
        <dbReference type="EMBL" id="ORY52459.1"/>
    </source>
</evidence>
<dbReference type="PROSITE" id="PS00463">
    <property type="entry name" value="ZN2_CY6_FUNGAL_1"/>
    <property type="match status" value="1"/>
</dbReference>
<dbReference type="Proteomes" id="UP000193642">
    <property type="component" value="Unassembled WGS sequence"/>
</dbReference>
<feature type="compositionally biased region" description="Pro residues" evidence="1">
    <location>
        <begin position="139"/>
        <end position="149"/>
    </location>
</feature>
<evidence type="ECO:0000259" key="2">
    <source>
        <dbReference type="PROSITE" id="PS50048"/>
    </source>
</evidence>
<dbReference type="PROSITE" id="PS50048">
    <property type="entry name" value="ZN2_CY6_FUNGAL_2"/>
    <property type="match status" value="1"/>
</dbReference>
<feature type="compositionally biased region" description="Basic and acidic residues" evidence="1">
    <location>
        <begin position="126"/>
        <end position="137"/>
    </location>
</feature>
<sequence>MASPSPNDMDVATSLLQLNESLHYEKDSAGSKVPRPLPCFCCRQQRKKCDLIRPSCARCLHRGTPCEYPTGRKPYMTKARKRLALEAERRSVSNITKPSAAPKIEEQDASHASLPLSPVSQASISCHHDHDRDRDSVPSHPPDTMPPSPNGNIPPISLDQRLTPQADAIQKVNPDQYSSHEVPVAQWRNVMSVSSLVD</sequence>
<dbReference type="CDD" id="cd00067">
    <property type="entry name" value="GAL4"/>
    <property type="match status" value="1"/>
</dbReference>
<dbReference type="GO" id="GO:0000981">
    <property type="term" value="F:DNA-binding transcription factor activity, RNA polymerase II-specific"/>
    <property type="evidence" value="ECO:0007669"/>
    <property type="project" value="InterPro"/>
</dbReference>
<dbReference type="EMBL" id="MCGO01000003">
    <property type="protein sequence ID" value="ORY52459.1"/>
    <property type="molecule type" value="Genomic_DNA"/>
</dbReference>
<name>A0A1Y2CZK8_9FUNG</name>
<dbReference type="InterPro" id="IPR036864">
    <property type="entry name" value="Zn2-C6_fun-type_DNA-bd_sf"/>
</dbReference>
<protein>
    <recommendedName>
        <fullName evidence="2">Zn(2)-C6 fungal-type domain-containing protein</fullName>
    </recommendedName>
</protein>
<evidence type="ECO:0000313" key="4">
    <source>
        <dbReference type="Proteomes" id="UP000193642"/>
    </source>
</evidence>
<feature type="domain" description="Zn(2)-C6 fungal-type" evidence="2">
    <location>
        <begin position="38"/>
        <end position="68"/>
    </location>
</feature>
<dbReference type="AlphaFoldDB" id="A0A1Y2CZK8"/>
<gene>
    <name evidence="3" type="ORF">BCR33DRAFT_711771</name>
</gene>
<feature type="region of interest" description="Disordered" evidence="1">
    <location>
        <begin position="87"/>
        <end position="178"/>
    </location>
</feature>
<dbReference type="SMART" id="SM00066">
    <property type="entry name" value="GAL4"/>
    <property type="match status" value="1"/>
</dbReference>
<reference evidence="3 4" key="1">
    <citation type="submission" date="2016-07" db="EMBL/GenBank/DDBJ databases">
        <title>Pervasive Adenine N6-methylation of Active Genes in Fungi.</title>
        <authorList>
            <consortium name="DOE Joint Genome Institute"/>
            <person name="Mondo S.J."/>
            <person name="Dannebaum R.O."/>
            <person name="Kuo R.C."/>
            <person name="Labutti K."/>
            <person name="Haridas S."/>
            <person name="Kuo A."/>
            <person name="Salamov A."/>
            <person name="Ahrendt S.R."/>
            <person name="Lipzen A."/>
            <person name="Sullivan W."/>
            <person name="Andreopoulos W.B."/>
            <person name="Clum A."/>
            <person name="Lindquist E."/>
            <person name="Daum C."/>
            <person name="Ramamoorthy G.K."/>
            <person name="Gryganskyi A."/>
            <person name="Culley D."/>
            <person name="Magnuson J.K."/>
            <person name="James T.Y."/>
            <person name="O'Malley M.A."/>
            <person name="Stajich J.E."/>
            <person name="Spatafora J.W."/>
            <person name="Visel A."/>
            <person name="Grigoriev I.V."/>
        </authorList>
    </citation>
    <scope>NUCLEOTIDE SEQUENCE [LARGE SCALE GENOMIC DNA]</scope>
    <source>
        <strain evidence="3 4">JEL800</strain>
    </source>
</reference>
<dbReference type="GO" id="GO:0008270">
    <property type="term" value="F:zinc ion binding"/>
    <property type="evidence" value="ECO:0007669"/>
    <property type="project" value="InterPro"/>
</dbReference>
<proteinExistence type="predicted"/>
<dbReference type="InterPro" id="IPR001138">
    <property type="entry name" value="Zn2Cys6_DnaBD"/>
</dbReference>
<keyword evidence="4" id="KW-1185">Reference proteome</keyword>